<dbReference type="Proteomes" id="UP000318288">
    <property type="component" value="Unassembled WGS sequence"/>
</dbReference>
<accession>A0A5C6FGK4</accession>
<dbReference type="RefSeq" id="WP_146456836.1">
    <property type="nucleotide sequence ID" value="NZ_SJPW01000002.1"/>
</dbReference>
<keyword evidence="1" id="KW-1133">Transmembrane helix</keyword>
<dbReference type="EMBL" id="SJPW01000002">
    <property type="protein sequence ID" value="TWU59314.1"/>
    <property type="molecule type" value="Genomic_DNA"/>
</dbReference>
<protein>
    <submittedName>
        <fullName evidence="2">Uncharacterized protein</fullName>
    </submittedName>
</protein>
<dbReference type="AlphaFoldDB" id="A0A5C6FGK4"/>
<evidence type="ECO:0000256" key="1">
    <source>
        <dbReference type="SAM" id="Phobius"/>
    </source>
</evidence>
<feature type="transmembrane region" description="Helical" evidence="1">
    <location>
        <begin position="88"/>
        <end position="107"/>
    </location>
</feature>
<feature type="transmembrane region" description="Helical" evidence="1">
    <location>
        <begin position="113"/>
        <end position="135"/>
    </location>
</feature>
<keyword evidence="1" id="KW-0812">Transmembrane</keyword>
<keyword evidence="3" id="KW-1185">Reference proteome</keyword>
<evidence type="ECO:0000313" key="3">
    <source>
        <dbReference type="Proteomes" id="UP000318288"/>
    </source>
</evidence>
<evidence type="ECO:0000313" key="2">
    <source>
        <dbReference type="EMBL" id="TWU59314.1"/>
    </source>
</evidence>
<comment type="caution">
    <text evidence="2">The sequence shown here is derived from an EMBL/GenBank/DDBJ whole genome shotgun (WGS) entry which is preliminary data.</text>
</comment>
<name>A0A5C6FGK4_9BACT</name>
<keyword evidence="1" id="KW-0472">Membrane</keyword>
<proteinExistence type="predicted"/>
<gene>
    <name evidence="2" type="ORF">Poly51_21020</name>
</gene>
<dbReference type="OrthoDB" id="279950at2"/>
<reference evidence="2 3" key="1">
    <citation type="submission" date="2019-02" db="EMBL/GenBank/DDBJ databases">
        <title>Deep-cultivation of Planctomycetes and their phenomic and genomic characterization uncovers novel biology.</title>
        <authorList>
            <person name="Wiegand S."/>
            <person name="Jogler M."/>
            <person name="Boedeker C."/>
            <person name="Pinto D."/>
            <person name="Vollmers J."/>
            <person name="Rivas-Marin E."/>
            <person name="Kohn T."/>
            <person name="Peeters S.H."/>
            <person name="Heuer A."/>
            <person name="Rast P."/>
            <person name="Oberbeckmann S."/>
            <person name="Bunk B."/>
            <person name="Jeske O."/>
            <person name="Meyerdierks A."/>
            <person name="Storesund J.E."/>
            <person name="Kallscheuer N."/>
            <person name="Luecker S."/>
            <person name="Lage O.M."/>
            <person name="Pohl T."/>
            <person name="Merkel B.J."/>
            <person name="Hornburger P."/>
            <person name="Mueller R.-W."/>
            <person name="Bruemmer F."/>
            <person name="Labrenz M."/>
            <person name="Spormann A.M."/>
            <person name="Op Den Camp H."/>
            <person name="Overmann J."/>
            <person name="Amann R."/>
            <person name="Jetten M.S.M."/>
            <person name="Mascher T."/>
            <person name="Medema M.H."/>
            <person name="Devos D.P."/>
            <person name="Kaster A.-K."/>
            <person name="Ovreas L."/>
            <person name="Rohde M."/>
            <person name="Galperin M.Y."/>
            <person name="Jogler C."/>
        </authorList>
    </citation>
    <scope>NUCLEOTIDE SEQUENCE [LARGE SCALE GENOMIC DNA]</scope>
    <source>
        <strain evidence="2 3">Poly51</strain>
    </source>
</reference>
<sequence>MSADLVPESRAYRHITCGSETVVGGQSFEVVSNPMSSMEQTKCSMCNAMFPISDYVWADTDENLSDYYARHTTTATDLQRLLCSKKMMVGLVAVSALAAAAGVYVLVANDDLFTRTICLLGGLMIGAFIGATLFLHVFANPITRKVCGVRDTRLLR</sequence>
<organism evidence="2 3">
    <name type="scientific">Rubripirellula tenax</name>
    <dbReference type="NCBI Taxonomy" id="2528015"/>
    <lineage>
        <taxon>Bacteria</taxon>
        <taxon>Pseudomonadati</taxon>
        <taxon>Planctomycetota</taxon>
        <taxon>Planctomycetia</taxon>
        <taxon>Pirellulales</taxon>
        <taxon>Pirellulaceae</taxon>
        <taxon>Rubripirellula</taxon>
    </lineage>
</organism>